<keyword evidence="3" id="KW-1185">Reference proteome</keyword>
<protein>
    <submittedName>
        <fullName evidence="2">Uncharacterized protein</fullName>
    </submittedName>
</protein>
<dbReference type="AlphaFoldDB" id="A0A2I0JMM9"/>
<name>A0A2I0JMM9_PUNGR</name>
<organism evidence="2 3">
    <name type="scientific">Punica granatum</name>
    <name type="common">Pomegranate</name>
    <dbReference type="NCBI Taxonomy" id="22663"/>
    <lineage>
        <taxon>Eukaryota</taxon>
        <taxon>Viridiplantae</taxon>
        <taxon>Streptophyta</taxon>
        <taxon>Embryophyta</taxon>
        <taxon>Tracheophyta</taxon>
        <taxon>Spermatophyta</taxon>
        <taxon>Magnoliopsida</taxon>
        <taxon>eudicotyledons</taxon>
        <taxon>Gunneridae</taxon>
        <taxon>Pentapetalae</taxon>
        <taxon>rosids</taxon>
        <taxon>malvids</taxon>
        <taxon>Myrtales</taxon>
        <taxon>Lythraceae</taxon>
        <taxon>Punica</taxon>
    </lineage>
</organism>
<proteinExistence type="predicted"/>
<feature type="compositionally biased region" description="Acidic residues" evidence="1">
    <location>
        <begin position="61"/>
        <end position="76"/>
    </location>
</feature>
<feature type="compositionally biased region" description="Low complexity" evidence="1">
    <location>
        <begin position="48"/>
        <end position="60"/>
    </location>
</feature>
<reference evidence="2 3" key="1">
    <citation type="submission" date="2017-11" db="EMBL/GenBank/DDBJ databases">
        <title>De-novo sequencing of pomegranate (Punica granatum L.) genome.</title>
        <authorList>
            <person name="Akparov Z."/>
            <person name="Amiraslanov A."/>
            <person name="Hajiyeva S."/>
            <person name="Abbasov M."/>
            <person name="Kaur K."/>
            <person name="Hamwieh A."/>
            <person name="Solovyev V."/>
            <person name="Salamov A."/>
            <person name="Braich B."/>
            <person name="Kosarev P."/>
            <person name="Mahmoud A."/>
            <person name="Hajiyev E."/>
            <person name="Babayeva S."/>
            <person name="Izzatullayeva V."/>
            <person name="Mammadov A."/>
            <person name="Mammadov A."/>
            <person name="Sharifova S."/>
            <person name="Ojaghi J."/>
            <person name="Eynullazada K."/>
            <person name="Bayramov B."/>
            <person name="Abdulazimova A."/>
            <person name="Shahmuradov I."/>
        </authorList>
    </citation>
    <scope>NUCLEOTIDE SEQUENCE [LARGE SCALE GENOMIC DNA]</scope>
    <source>
        <strain evidence="3">cv. AG2017</strain>
        <tissue evidence="2">Leaf</tissue>
    </source>
</reference>
<comment type="caution">
    <text evidence="2">The sequence shown here is derived from an EMBL/GenBank/DDBJ whole genome shotgun (WGS) entry which is preliminary data.</text>
</comment>
<evidence type="ECO:0000313" key="2">
    <source>
        <dbReference type="EMBL" id="PKI57531.1"/>
    </source>
</evidence>
<dbReference type="Proteomes" id="UP000233551">
    <property type="component" value="Unassembled WGS sequence"/>
</dbReference>
<evidence type="ECO:0000313" key="3">
    <source>
        <dbReference type="Proteomes" id="UP000233551"/>
    </source>
</evidence>
<gene>
    <name evidence="2" type="ORF">CRG98_022182</name>
</gene>
<accession>A0A2I0JMM9</accession>
<dbReference type="EMBL" id="PGOL01001505">
    <property type="protein sequence ID" value="PKI57531.1"/>
    <property type="molecule type" value="Genomic_DNA"/>
</dbReference>
<feature type="region of interest" description="Disordered" evidence="1">
    <location>
        <begin position="37"/>
        <end position="94"/>
    </location>
</feature>
<sequence>MAIGDGNLTNLRGRNRTVTVTFSFSFSLLLLDSGRSSPGGGGGDRLGPELGVPEDVGAVAGEDEEREEGWEEEAEEGVTGRFDAGGGGAGDFRDRNGEIVEAEDLCDLELEPNIAGGRDGQTDIPLRFSINNWSKLFKMVRTVAGRSDGSGGLLGLQVLGGPAMDWVSW</sequence>
<evidence type="ECO:0000256" key="1">
    <source>
        <dbReference type="SAM" id="MobiDB-lite"/>
    </source>
</evidence>